<dbReference type="Pfam" id="PF01475">
    <property type="entry name" value="FUR"/>
    <property type="match status" value="1"/>
</dbReference>
<evidence type="ECO:0000256" key="5">
    <source>
        <dbReference type="ARBA" id="ARBA00023125"/>
    </source>
</evidence>
<dbReference type="GO" id="GO:0008270">
    <property type="term" value="F:zinc ion binding"/>
    <property type="evidence" value="ECO:0007669"/>
    <property type="project" value="TreeGrafter"/>
</dbReference>
<dbReference type="Proteomes" id="UP000181941">
    <property type="component" value="Unassembled WGS sequence"/>
</dbReference>
<accession>A0A1J4U5N6</accession>
<dbReference type="GO" id="GO:0003700">
    <property type="term" value="F:DNA-binding transcription factor activity"/>
    <property type="evidence" value="ECO:0007669"/>
    <property type="project" value="InterPro"/>
</dbReference>
<dbReference type="InterPro" id="IPR002481">
    <property type="entry name" value="FUR"/>
</dbReference>
<dbReference type="InterPro" id="IPR043135">
    <property type="entry name" value="Fur_C"/>
</dbReference>
<dbReference type="CDD" id="cd07153">
    <property type="entry name" value="Fur_like"/>
    <property type="match status" value="1"/>
</dbReference>
<reference evidence="9 10" key="1">
    <citation type="journal article" date="2016" name="Environ. Microbiol.">
        <title>Genomic resolution of a cold subsurface aquifer community provides metabolic insights for novel microbes adapted to high CO concentrations.</title>
        <authorList>
            <person name="Probst A.J."/>
            <person name="Castelle C.J."/>
            <person name="Singh A."/>
            <person name="Brown C.T."/>
            <person name="Anantharaman K."/>
            <person name="Sharon I."/>
            <person name="Hug L.A."/>
            <person name="Burstein D."/>
            <person name="Emerson J.B."/>
            <person name="Thomas B.C."/>
            <person name="Banfield J.F."/>
        </authorList>
    </citation>
    <scope>NUCLEOTIDE SEQUENCE [LARGE SCALE GENOMIC DNA]</scope>
    <source>
        <strain evidence="9">CG1_02_32_51</strain>
    </source>
</reference>
<name>A0A1J4U5N6_9BACT</name>
<feature type="binding site" evidence="8">
    <location>
        <position position="112"/>
    </location>
    <ligand>
        <name>Fe cation</name>
        <dbReference type="ChEBI" id="CHEBI:24875"/>
    </ligand>
</feature>
<keyword evidence="3 7" id="KW-0862">Zinc</keyword>
<dbReference type="GO" id="GO:0045892">
    <property type="term" value="P:negative regulation of DNA-templated transcription"/>
    <property type="evidence" value="ECO:0007669"/>
    <property type="project" value="TreeGrafter"/>
</dbReference>
<keyword evidence="4" id="KW-0805">Transcription regulation</keyword>
<dbReference type="EMBL" id="MNVC01000025">
    <property type="protein sequence ID" value="OIO19224.1"/>
    <property type="molecule type" value="Genomic_DNA"/>
</dbReference>
<dbReference type="PANTHER" id="PTHR33202">
    <property type="entry name" value="ZINC UPTAKE REGULATION PROTEIN"/>
    <property type="match status" value="1"/>
</dbReference>
<evidence type="ECO:0000313" key="9">
    <source>
        <dbReference type="EMBL" id="OIO19224.1"/>
    </source>
</evidence>
<dbReference type="GO" id="GO:1900376">
    <property type="term" value="P:regulation of secondary metabolite biosynthetic process"/>
    <property type="evidence" value="ECO:0007669"/>
    <property type="project" value="TreeGrafter"/>
</dbReference>
<dbReference type="Gene3D" id="1.10.10.10">
    <property type="entry name" value="Winged helix-like DNA-binding domain superfamily/Winged helix DNA-binding domain"/>
    <property type="match status" value="1"/>
</dbReference>
<dbReference type="InterPro" id="IPR036388">
    <property type="entry name" value="WH-like_DNA-bd_sf"/>
</dbReference>
<evidence type="ECO:0000256" key="7">
    <source>
        <dbReference type="PIRSR" id="PIRSR602481-1"/>
    </source>
</evidence>
<comment type="cofactor">
    <cofactor evidence="8">
        <name>Mn(2+)</name>
        <dbReference type="ChEBI" id="CHEBI:29035"/>
    </cofactor>
    <cofactor evidence="8">
        <name>Fe(2+)</name>
        <dbReference type="ChEBI" id="CHEBI:29033"/>
    </cofactor>
    <text evidence="8">Binds 1 Mn(2+) or Fe(2+) ion per subunit.</text>
</comment>
<gene>
    <name evidence="9" type="ORF">AUJ23_02360</name>
</gene>
<feature type="binding site" evidence="7">
    <location>
        <position position="120"/>
    </location>
    <ligand>
        <name>Zn(2+)</name>
        <dbReference type="ChEBI" id="CHEBI:29105"/>
    </ligand>
</feature>
<proteinExistence type="inferred from homology"/>
<dbReference type="SUPFAM" id="SSF46785">
    <property type="entry name" value="Winged helix' DNA-binding domain"/>
    <property type="match status" value="1"/>
</dbReference>
<keyword evidence="8" id="KW-0408">Iron</keyword>
<dbReference type="STRING" id="1805238.AUJ23_02360"/>
<organism evidence="9 10">
    <name type="scientific">Candidatus Magasanikbacteria bacterium CG1_02_32_51</name>
    <dbReference type="NCBI Taxonomy" id="1805238"/>
    <lineage>
        <taxon>Bacteria</taxon>
        <taxon>Candidatus Magasanikiibacteriota</taxon>
    </lineage>
</organism>
<sequence length="125" mass="14563">MKDILEQLKQQGYKLTKPREKVLEVLMHNHFAISAQDIHQKIKIIDKASVYRVLNLLEEFGLVNIENVNNEKLYCLARDPHHHVICKKCGYSEEVACTYSFDDFKNFINVQHQLTLTGLCKKCSN</sequence>
<dbReference type="AlphaFoldDB" id="A0A1J4U5N6"/>
<comment type="similarity">
    <text evidence="1">Belongs to the Fur family.</text>
</comment>
<keyword evidence="5" id="KW-0238">DNA-binding</keyword>
<keyword evidence="6" id="KW-0804">Transcription</keyword>
<evidence type="ECO:0000256" key="4">
    <source>
        <dbReference type="ARBA" id="ARBA00023015"/>
    </source>
</evidence>
<evidence type="ECO:0000256" key="3">
    <source>
        <dbReference type="ARBA" id="ARBA00022833"/>
    </source>
</evidence>
<feature type="binding site" evidence="7">
    <location>
        <position position="89"/>
    </location>
    <ligand>
        <name>Zn(2+)</name>
        <dbReference type="ChEBI" id="CHEBI:29105"/>
    </ligand>
</feature>
<dbReference type="Gene3D" id="3.30.1490.190">
    <property type="match status" value="1"/>
</dbReference>
<keyword evidence="7" id="KW-0479">Metal-binding</keyword>
<dbReference type="GO" id="GO:0000976">
    <property type="term" value="F:transcription cis-regulatory region binding"/>
    <property type="evidence" value="ECO:0007669"/>
    <property type="project" value="TreeGrafter"/>
</dbReference>
<evidence type="ECO:0008006" key="11">
    <source>
        <dbReference type="Google" id="ProtNLM"/>
    </source>
</evidence>
<feature type="binding site" evidence="7">
    <location>
        <position position="86"/>
    </location>
    <ligand>
        <name>Zn(2+)</name>
        <dbReference type="ChEBI" id="CHEBI:29105"/>
    </ligand>
</feature>
<evidence type="ECO:0000256" key="8">
    <source>
        <dbReference type="PIRSR" id="PIRSR602481-2"/>
    </source>
</evidence>
<feature type="binding site" evidence="7">
    <location>
        <position position="123"/>
    </location>
    <ligand>
        <name>Zn(2+)</name>
        <dbReference type="ChEBI" id="CHEBI:29105"/>
    </ligand>
</feature>
<evidence type="ECO:0000256" key="2">
    <source>
        <dbReference type="ARBA" id="ARBA00022491"/>
    </source>
</evidence>
<evidence type="ECO:0000256" key="1">
    <source>
        <dbReference type="ARBA" id="ARBA00007957"/>
    </source>
</evidence>
<evidence type="ECO:0000313" key="10">
    <source>
        <dbReference type="Proteomes" id="UP000181941"/>
    </source>
</evidence>
<comment type="cofactor">
    <cofactor evidence="7">
        <name>Zn(2+)</name>
        <dbReference type="ChEBI" id="CHEBI:29105"/>
    </cofactor>
    <text evidence="7">Binds 1 zinc ion per subunit.</text>
</comment>
<protein>
    <recommendedName>
        <fullName evidence="11">Transcriptional repressor</fullName>
    </recommendedName>
</protein>
<evidence type="ECO:0000256" key="6">
    <source>
        <dbReference type="ARBA" id="ARBA00023163"/>
    </source>
</evidence>
<comment type="caution">
    <text evidence="9">The sequence shown here is derived from an EMBL/GenBank/DDBJ whole genome shotgun (WGS) entry which is preliminary data.</text>
</comment>
<dbReference type="PANTHER" id="PTHR33202:SF7">
    <property type="entry name" value="FERRIC UPTAKE REGULATION PROTEIN"/>
    <property type="match status" value="1"/>
</dbReference>
<keyword evidence="2" id="KW-0678">Repressor</keyword>
<dbReference type="InterPro" id="IPR036390">
    <property type="entry name" value="WH_DNA-bd_sf"/>
</dbReference>